<dbReference type="SUPFAM" id="SSF54518">
    <property type="entry name" value="Tubby C-terminal domain-like"/>
    <property type="match status" value="1"/>
</dbReference>
<dbReference type="InterPro" id="IPR007612">
    <property type="entry name" value="LOR"/>
</dbReference>
<dbReference type="PANTHER" id="PTHR31087">
    <property type="match status" value="1"/>
</dbReference>
<gene>
    <name evidence="2" type="ORF">I3842_11G041700</name>
</gene>
<protein>
    <submittedName>
        <fullName evidence="2">Uncharacterized protein</fullName>
    </submittedName>
</protein>
<proteinExistence type="inferred from homology"/>
<dbReference type="InterPro" id="IPR038595">
    <property type="entry name" value="LOR_sf"/>
</dbReference>
<sequence length="210" mass="24057">MLVSKSNFMTAKVHPQVVIPSASCYFTSKQETYTIWMKSLVLGCKGCSVFDSKGQLVYRVDNYNCNFRDEVNLMDSNGKVLFTVPRKRFKLFRFWEGYRSTDKEIEMKRPGFQVRKTFRIPRGDSPCEVIVGLDENQPRHYKIHSWSTSCKSACKLVDQYGGLVAELKRKKSAGGVDLGNDVLTLVVEPYFDHSLIMGVFVVYCLINCKM</sequence>
<comment type="similarity">
    <text evidence="1">Belongs to the LOR family.</text>
</comment>
<evidence type="ECO:0000313" key="3">
    <source>
        <dbReference type="Proteomes" id="UP000811246"/>
    </source>
</evidence>
<dbReference type="EMBL" id="CM031835">
    <property type="protein sequence ID" value="KAG6686851.1"/>
    <property type="molecule type" value="Genomic_DNA"/>
</dbReference>
<dbReference type="Proteomes" id="UP000811246">
    <property type="component" value="Chromosome 11"/>
</dbReference>
<organism evidence="2 3">
    <name type="scientific">Carya illinoinensis</name>
    <name type="common">Pecan</name>
    <dbReference type="NCBI Taxonomy" id="32201"/>
    <lineage>
        <taxon>Eukaryota</taxon>
        <taxon>Viridiplantae</taxon>
        <taxon>Streptophyta</taxon>
        <taxon>Embryophyta</taxon>
        <taxon>Tracheophyta</taxon>
        <taxon>Spermatophyta</taxon>
        <taxon>Magnoliopsida</taxon>
        <taxon>eudicotyledons</taxon>
        <taxon>Gunneridae</taxon>
        <taxon>Pentapetalae</taxon>
        <taxon>rosids</taxon>
        <taxon>fabids</taxon>
        <taxon>Fagales</taxon>
        <taxon>Juglandaceae</taxon>
        <taxon>Carya</taxon>
    </lineage>
</organism>
<dbReference type="Gene3D" id="2.40.160.200">
    <property type="entry name" value="LURP1-related"/>
    <property type="match status" value="1"/>
</dbReference>
<comment type="caution">
    <text evidence="2">The sequence shown here is derived from an EMBL/GenBank/DDBJ whole genome shotgun (WGS) entry which is preliminary data.</text>
</comment>
<evidence type="ECO:0000256" key="1">
    <source>
        <dbReference type="ARBA" id="ARBA00005437"/>
    </source>
</evidence>
<dbReference type="PANTHER" id="PTHR31087:SF25">
    <property type="entry name" value="TRANSLATION INITIATION FACTOR 2B FAMILY PROTEIN, PUTATIVE, EXPRESSED-RELATED"/>
    <property type="match status" value="1"/>
</dbReference>
<dbReference type="Pfam" id="PF04525">
    <property type="entry name" value="LOR"/>
    <property type="match status" value="1"/>
</dbReference>
<dbReference type="AlphaFoldDB" id="A0A922DLQ8"/>
<dbReference type="OrthoDB" id="652749at2759"/>
<name>A0A922DLQ8_CARIL</name>
<dbReference type="InterPro" id="IPR025659">
    <property type="entry name" value="Tubby-like_C"/>
</dbReference>
<reference evidence="2" key="1">
    <citation type="submission" date="2021-01" db="EMBL/GenBank/DDBJ databases">
        <authorList>
            <person name="Lovell J.T."/>
            <person name="Bentley N."/>
            <person name="Bhattarai G."/>
            <person name="Jenkins J.W."/>
            <person name="Sreedasyam A."/>
            <person name="Alarcon Y."/>
            <person name="Bock C."/>
            <person name="Boston L."/>
            <person name="Carlson J."/>
            <person name="Cervantes K."/>
            <person name="Clermont K."/>
            <person name="Krom N."/>
            <person name="Kubenka K."/>
            <person name="Mamidi S."/>
            <person name="Mattison C."/>
            <person name="Monteros M."/>
            <person name="Pisani C."/>
            <person name="Plott C."/>
            <person name="Rajasekar S."/>
            <person name="Rhein H.S."/>
            <person name="Rohla C."/>
            <person name="Song M."/>
            <person name="Hilaire R.S."/>
            <person name="Shu S."/>
            <person name="Wells L."/>
            <person name="Wang X."/>
            <person name="Webber J."/>
            <person name="Heerema R.J."/>
            <person name="Klein P."/>
            <person name="Conner P."/>
            <person name="Grauke L."/>
            <person name="Grimwood J."/>
            <person name="Schmutz J."/>
            <person name="Randall J.J."/>
        </authorList>
    </citation>
    <scope>NUCLEOTIDE SEQUENCE</scope>
    <source>
        <tissue evidence="2">Leaf</tissue>
    </source>
</reference>
<evidence type="ECO:0000313" key="2">
    <source>
        <dbReference type="EMBL" id="KAG6686851.1"/>
    </source>
</evidence>
<accession>A0A922DLQ8</accession>